<feature type="transmembrane region" description="Helical" evidence="1">
    <location>
        <begin position="184"/>
        <end position="203"/>
    </location>
</feature>
<dbReference type="EMBL" id="JAQQWI010000016">
    <property type="protein sequence ID" value="KAK8008374.1"/>
    <property type="molecule type" value="Genomic_DNA"/>
</dbReference>
<gene>
    <name evidence="2" type="ORF">PG991_010925</name>
</gene>
<keyword evidence="3" id="KW-1185">Reference proteome</keyword>
<dbReference type="Proteomes" id="UP001396898">
    <property type="component" value="Unassembled WGS sequence"/>
</dbReference>
<feature type="transmembrane region" description="Helical" evidence="1">
    <location>
        <begin position="297"/>
        <end position="315"/>
    </location>
</feature>
<keyword evidence="1" id="KW-0812">Transmembrane</keyword>
<evidence type="ECO:0000256" key="1">
    <source>
        <dbReference type="SAM" id="Phobius"/>
    </source>
</evidence>
<reference evidence="2 3" key="1">
    <citation type="submission" date="2023-01" db="EMBL/GenBank/DDBJ databases">
        <title>Analysis of 21 Apiospora genomes using comparative genomics revels a genus with tremendous synthesis potential of carbohydrate active enzymes and secondary metabolites.</title>
        <authorList>
            <person name="Sorensen T."/>
        </authorList>
    </citation>
    <scope>NUCLEOTIDE SEQUENCE [LARGE SCALE GENOMIC DNA]</scope>
    <source>
        <strain evidence="2 3">CBS 20057</strain>
    </source>
</reference>
<comment type="caution">
    <text evidence="2">The sequence shown here is derived from an EMBL/GenBank/DDBJ whole genome shotgun (WGS) entry which is preliminary data.</text>
</comment>
<evidence type="ECO:0000313" key="3">
    <source>
        <dbReference type="Proteomes" id="UP001396898"/>
    </source>
</evidence>
<keyword evidence="1" id="KW-0472">Membrane</keyword>
<sequence>MAGLDFIACTLLALLSLWWYLRQTEYELATHLLGTLLWAVCYEIINEVITTVRTEMYYEFIESWMNSQIDSEFLAWLGYPVLEDWDQHHPLIAYIVYVIRIFQIHVEGFVFSGLAYWMPTTALPPVAIRSVYLPIFLQRRPIYDSSASQWASDMWQRIPLEVLLSASLFYAGIALEVRRRARYAVLDPIVAVFGALLGPGNLWPTVYSIWLLVLSVIAMLLVAVCLFQLWIVCFLVIQLVMGGVDFLMGAQSHYVHWGDIQLINNLVKYAVGTVIFPANFLHLLLRDSVPFPRLHTLRIHAASLLAFLLPLLVAANGGGAQSAIKEWSVVKSLPVVVQEYVQLINDFSVCRHCSPDLPDARWVPGRPAESVTEITGQLLGYTVPQMLGLLRMKNGTGVIVTKRYDTSNKHEGGTLAGDVEENTKSWYVLTRMAEMHNKLSGLTDEGTVYGRATLFGNKLNERFDRQFRTLNDSLAAAHANLTALWRQSYEAETHDYKALKYQLERRQDWVTRETAWTLVDFMSSMAIGKYDIDECFQDPEKGPCRAGMRQVVAFLEDELIPFLRTIHGVAWSQVLPHRHLQWRDTLSGWFIQGMSRIMDLEASGLGRAYRQLETAIFKLQRHADSLRKYQREDASHLAERIWLIRHSTAKAIQQGLEELELHTLYMTRRGAEAAPVGGGDRPRRFVFFSPDTVASIQTTISESAENLYSWKAAVLRAKAEARRPTVRGDDKF</sequence>
<organism evidence="2 3">
    <name type="scientific">Apiospora marii</name>
    <dbReference type="NCBI Taxonomy" id="335849"/>
    <lineage>
        <taxon>Eukaryota</taxon>
        <taxon>Fungi</taxon>
        <taxon>Dikarya</taxon>
        <taxon>Ascomycota</taxon>
        <taxon>Pezizomycotina</taxon>
        <taxon>Sordariomycetes</taxon>
        <taxon>Xylariomycetidae</taxon>
        <taxon>Amphisphaeriales</taxon>
        <taxon>Apiosporaceae</taxon>
        <taxon>Apiospora</taxon>
    </lineage>
</organism>
<keyword evidence="1" id="KW-1133">Transmembrane helix</keyword>
<name>A0ABR1RDN7_9PEZI</name>
<feature type="transmembrane region" description="Helical" evidence="1">
    <location>
        <begin position="234"/>
        <end position="254"/>
    </location>
</feature>
<accession>A0ABR1RDN7</accession>
<protein>
    <submittedName>
        <fullName evidence="2">Uncharacterized protein</fullName>
    </submittedName>
</protein>
<feature type="transmembrane region" description="Helical" evidence="1">
    <location>
        <begin position="209"/>
        <end position="227"/>
    </location>
</feature>
<evidence type="ECO:0000313" key="2">
    <source>
        <dbReference type="EMBL" id="KAK8008374.1"/>
    </source>
</evidence>
<feature type="transmembrane region" description="Helical" evidence="1">
    <location>
        <begin position="266"/>
        <end position="285"/>
    </location>
</feature>
<proteinExistence type="predicted"/>